<keyword evidence="2" id="KW-0472">Membrane</keyword>
<evidence type="ECO:0008006" key="5">
    <source>
        <dbReference type="Google" id="ProtNLM"/>
    </source>
</evidence>
<evidence type="ECO:0000256" key="2">
    <source>
        <dbReference type="SAM" id="Phobius"/>
    </source>
</evidence>
<keyword evidence="4" id="KW-1185">Reference proteome</keyword>
<gene>
    <name evidence="3" type="ORF">Taro_000956</name>
</gene>
<accession>A0A843TJ99</accession>
<sequence>MGAATSSRRQRAWQHGRVRPWRHDSVVTVRGVATDTEDGQSSTGAGQLVLFLTASLFVASEPPREARRGTIVRQDYDGYCCVTSYSYPNCDETWRYGPRSRILFFWAGSLCGAPYDRIYCWKLKNLTARVAAVKLFRMNLVASFFVVKLGNARRRLSKKHVRALPKIITKGVYNIDVTWQAVAFWFPSLRGLTSFWGRSGDGCHDMVAMPGGVATCLLWCQADPSRLEAHRFKIKASTPFPPLSLSFFFFFLLPLPSSLAFSNAFVVLMARRDPRLPLILACSLPLEMVVSPWFGVVGCVRIMLVVTFLVYPMLPSPYRDGLYQFWGGPWDDCTGKPLGCDRDQYIGRDDVRTGSAAATSSRRSKAPRHGRDGLRCGDSLWHHDKVVTACGIVTAPETGRVHSACVAIRMVVTSCRFYGVSDCVQDMAPHRCRQARELMEQQEHGSLGRQQQKVSLQYLPQQYQSSRRRTAVTMVRAVLLERFLRLRPSVFYHDYDLDRAESWMHELERTFETMKCTEEDQKFLEVFHGEYFLDYARRERPDQFHELVQGDLNVAQYHQRTHVLVRLRGSVRGNERTRVMDSRVEGKIVCKKQGQMRGECPELKKKLKKDKFTFKKAKAMLATWSDEDEDDNSQATSGDDEVHCLMARSEDSNEVDTGPRSQNSLFSELEQQVDTTTRAGRHWINSQNSLFAEWDSRSTQDESRSTLDLVPRIACFQKHLERLKEADQVKAFVGEDFKEDPQVQK</sequence>
<keyword evidence="2" id="KW-0812">Transmembrane</keyword>
<evidence type="ECO:0000313" key="3">
    <source>
        <dbReference type="EMBL" id="MQL68669.1"/>
    </source>
</evidence>
<comment type="caution">
    <text evidence="3">The sequence shown here is derived from an EMBL/GenBank/DDBJ whole genome shotgun (WGS) entry which is preliminary data.</text>
</comment>
<organism evidence="3 4">
    <name type="scientific">Colocasia esculenta</name>
    <name type="common">Wild taro</name>
    <name type="synonym">Arum esculentum</name>
    <dbReference type="NCBI Taxonomy" id="4460"/>
    <lineage>
        <taxon>Eukaryota</taxon>
        <taxon>Viridiplantae</taxon>
        <taxon>Streptophyta</taxon>
        <taxon>Embryophyta</taxon>
        <taxon>Tracheophyta</taxon>
        <taxon>Spermatophyta</taxon>
        <taxon>Magnoliopsida</taxon>
        <taxon>Liliopsida</taxon>
        <taxon>Araceae</taxon>
        <taxon>Aroideae</taxon>
        <taxon>Colocasieae</taxon>
        <taxon>Colocasia</taxon>
    </lineage>
</organism>
<dbReference type="AlphaFoldDB" id="A0A843TJ99"/>
<dbReference type="Proteomes" id="UP000652761">
    <property type="component" value="Unassembled WGS sequence"/>
</dbReference>
<keyword evidence="2" id="KW-1133">Transmembrane helix</keyword>
<feature type="transmembrane region" description="Helical" evidence="2">
    <location>
        <begin position="290"/>
        <end position="311"/>
    </location>
</feature>
<feature type="region of interest" description="Disordered" evidence="1">
    <location>
        <begin position="352"/>
        <end position="371"/>
    </location>
</feature>
<feature type="transmembrane region" description="Helical" evidence="2">
    <location>
        <begin position="243"/>
        <end position="270"/>
    </location>
</feature>
<evidence type="ECO:0000313" key="4">
    <source>
        <dbReference type="Proteomes" id="UP000652761"/>
    </source>
</evidence>
<name>A0A843TJ99_COLES</name>
<reference evidence="3" key="1">
    <citation type="submission" date="2017-07" db="EMBL/GenBank/DDBJ databases">
        <title>Taro Niue Genome Assembly and Annotation.</title>
        <authorList>
            <person name="Atibalentja N."/>
            <person name="Keating K."/>
            <person name="Fields C.J."/>
        </authorList>
    </citation>
    <scope>NUCLEOTIDE SEQUENCE</scope>
    <source>
        <strain evidence="3">Niue_2</strain>
        <tissue evidence="3">Leaf</tissue>
    </source>
</reference>
<dbReference type="EMBL" id="NMUH01000019">
    <property type="protein sequence ID" value="MQL68669.1"/>
    <property type="molecule type" value="Genomic_DNA"/>
</dbReference>
<protein>
    <recommendedName>
        <fullName evidence="5">Retrotransposon gag domain-containing protein</fullName>
    </recommendedName>
</protein>
<proteinExistence type="predicted"/>
<evidence type="ECO:0000256" key="1">
    <source>
        <dbReference type="SAM" id="MobiDB-lite"/>
    </source>
</evidence>